<sequence length="396" mass="44056">MRMKKVFNYAFLAFLALSLSTTFVSCSDENEDKPLSQQEERDKAYNEIADAFVNNTVVPTYEQMALKASVLVEDLKTYRKNPTQDNLNKACEDFLLSRQWWERSEAFLFGAASDFGIDPHIDSWPLDLPALQKYLATATNIEELNGEDFDIAARTKLGQELLGYHGVEYILFEEGKPRVAGSIEDKYLVYAIAVAGDLRNSCWQLLTSWAGKEYASKLDADLVKHIIEDVELPVTVGGKGFSYGENILMAGKPGSLYSSWVNALQSIVSGCNDICDEVGTSKIGSAHTGQDISYIESPYSRMSIEDFHNNIISVENVYYGGIEGKRGKASMHNYMAKNNKAMDMEVVNAIKEAKDAIKGMKAPFVENYKDASCEKAMDACKALDETLSKLKSALEK</sequence>
<comment type="subcellular location">
    <subcellularLocation>
        <location evidence="1">Cell envelope</location>
    </subcellularLocation>
</comment>
<evidence type="ECO:0000313" key="5">
    <source>
        <dbReference type="EMBL" id="KXA40742.1"/>
    </source>
</evidence>
<feature type="signal peptide" evidence="3">
    <location>
        <begin position="1"/>
        <end position="27"/>
    </location>
</feature>
<dbReference type="GO" id="GO:0030313">
    <property type="term" value="C:cell envelope"/>
    <property type="evidence" value="ECO:0007669"/>
    <property type="project" value="UniProtKB-SubCell"/>
</dbReference>
<evidence type="ECO:0000256" key="3">
    <source>
        <dbReference type="SAM" id="SignalP"/>
    </source>
</evidence>
<feature type="chain" id="PRO_5007458772" evidence="3">
    <location>
        <begin position="28"/>
        <end position="396"/>
    </location>
</feature>
<proteinExistence type="predicted"/>
<evidence type="ECO:0000256" key="2">
    <source>
        <dbReference type="ARBA" id="ARBA00022729"/>
    </source>
</evidence>
<dbReference type="STRING" id="28128.HMPREF3226_01002"/>
<dbReference type="Pfam" id="PF09375">
    <property type="entry name" value="Peptidase_M75"/>
    <property type="match status" value="1"/>
</dbReference>
<evidence type="ECO:0000256" key="1">
    <source>
        <dbReference type="ARBA" id="ARBA00004196"/>
    </source>
</evidence>
<dbReference type="eggNOG" id="COG3489">
    <property type="taxonomic scope" value="Bacteria"/>
</dbReference>
<dbReference type="InterPro" id="IPR038352">
    <property type="entry name" value="Imelysin_sf"/>
</dbReference>
<protein>
    <submittedName>
        <fullName evidence="5">Imelysin</fullName>
    </submittedName>
</protein>
<dbReference type="AlphaFoldDB" id="A0A133QCX3"/>
<gene>
    <name evidence="5" type="ORF">HMPREF3226_01002</name>
</gene>
<keyword evidence="6" id="KW-1185">Reference proteome</keyword>
<evidence type="ECO:0000313" key="6">
    <source>
        <dbReference type="Proteomes" id="UP000070533"/>
    </source>
</evidence>
<dbReference type="CDD" id="cd14658">
    <property type="entry name" value="Imelysin-like_IrpA"/>
    <property type="match status" value="1"/>
</dbReference>
<dbReference type="InterPro" id="IPR018976">
    <property type="entry name" value="Imelysin-like"/>
</dbReference>
<dbReference type="InterPro" id="IPR034982">
    <property type="entry name" value="Imelysin-like_IrpA"/>
</dbReference>
<dbReference type="PATRIC" id="fig|28128.5.peg.1013"/>
<keyword evidence="2 3" id="KW-0732">Signal</keyword>
<dbReference type="Gene3D" id="1.20.1420.20">
    <property type="entry name" value="M75 peptidase, HXXE motif"/>
    <property type="match status" value="1"/>
</dbReference>
<reference evidence="6" key="1">
    <citation type="submission" date="2016-01" db="EMBL/GenBank/DDBJ databases">
        <authorList>
            <person name="Mitreva M."/>
            <person name="Pepin K.H."/>
            <person name="Mihindukulasuriya K.A."/>
            <person name="Fulton R."/>
            <person name="Fronick C."/>
            <person name="O'Laughlin M."/>
            <person name="Miner T."/>
            <person name="Herter B."/>
            <person name="Rosa B.A."/>
            <person name="Cordes M."/>
            <person name="Tomlinson C."/>
            <person name="Wollam A."/>
            <person name="Palsikar V.B."/>
            <person name="Mardis E.R."/>
            <person name="Wilson R.K."/>
        </authorList>
    </citation>
    <scope>NUCLEOTIDE SEQUENCE [LARGE SCALE GENOMIC DNA]</scope>
    <source>
        <strain evidence="6">MJR7716</strain>
    </source>
</reference>
<feature type="domain" description="Imelysin-like" evidence="4">
    <location>
        <begin position="58"/>
        <end position="389"/>
    </location>
</feature>
<comment type="caution">
    <text evidence="5">The sequence shown here is derived from an EMBL/GenBank/DDBJ whole genome shotgun (WGS) entry which is preliminary data.</text>
</comment>
<organism evidence="5 6">
    <name type="scientific">Prevotella corporis</name>
    <dbReference type="NCBI Taxonomy" id="28128"/>
    <lineage>
        <taxon>Bacteria</taxon>
        <taxon>Pseudomonadati</taxon>
        <taxon>Bacteroidota</taxon>
        <taxon>Bacteroidia</taxon>
        <taxon>Bacteroidales</taxon>
        <taxon>Prevotellaceae</taxon>
        <taxon>Prevotella</taxon>
    </lineage>
</organism>
<dbReference type="PROSITE" id="PS51257">
    <property type="entry name" value="PROKAR_LIPOPROTEIN"/>
    <property type="match status" value="1"/>
</dbReference>
<dbReference type="Proteomes" id="UP000070533">
    <property type="component" value="Unassembled WGS sequence"/>
</dbReference>
<accession>A0A133QCX3</accession>
<dbReference type="EMBL" id="LRQG01000061">
    <property type="protein sequence ID" value="KXA40742.1"/>
    <property type="molecule type" value="Genomic_DNA"/>
</dbReference>
<evidence type="ECO:0000259" key="4">
    <source>
        <dbReference type="Pfam" id="PF09375"/>
    </source>
</evidence>
<name>A0A133QCX3_9BACT</name>